<feature type="transmembrane region" description="Helical" evidence="7">
    <location>
        <begin position="439"/>
        <end position="457"/>
    </location>
</feature>
<feature type="transmembrane region" description="Helical" evidence="7">
    <location>
        <begin position="112"/>
        <end position="136"/>
    </location>
</feature>
<evidence type="ECO:0000256" key="2">
    <source>
        <dbReference type="ARBA" id="ARBA00007430"/>
    </source>
</evidence>
<dbReference type="RefSeq" id="WP_074760110.1">
    <property type="nucleotide sequence ID" value="NZ_FNRF01000001.1"/>
</dbReference>
<evidence type="ECO:0000313" key="8">
    <source>
        <dbReference type="EMBL" id="SEA07074.1"/>
    </source>
</evidence>
<feature type="transmembrane region" description="Helical" evidence="7">
    <location>
        <begin position="326"/>
        <end position="347"/>
    </location>
</feature>
<name>A0A1H3Y834_XYLRU</name>
<feature type="transmembrane region" description="Helical" evidence="7">
    <location>
        <begin position="80"/>
        <end position="100"/>
    </location>
</feature>
<feature type="transmembrane region" description="Helical" evidence="7">
    <location>
        <begin position="42"/>
        <end position="68"/>
    </location>
</feature>
<keyword evidence="6 7" id="KW-0472">Membrane</keyword>
<feature type="transmembrane region" description="Helical" evidence="7">
    <location>
        <begin position="354"/>
        <end position="374"/>
    </location>
</feature>
<feature type="transmembrane region" description="Helical" evidence="7">
    <location>
        <begin position="415"/>
        <end position="433"/>
    </location>
</feature>
<dbReference type="EMBL" id="FNRF01000001">
    <property type="protein sequence ID" value="SEA07074.1"/>
    <property type="molecule type" value="Genomic_DNA"/>
</dbReference>
<protein>
    <submittedName>
        <fullName evidence="8">Membrane protein involved in the export of O-antigen and teichoic acid</fullName>
    </submittedName>
</protein>
<dbReference type="GO" id="GO:0005886">
    <property type="term" value="C:plasma membrane"/>
    <property type="evidence" value="ECO:0007669"/>
    <property type="project" value="UniProtKB-SubCell"/>
</dbReference>
<dbReference type="Proteomes" id="UP000182257">
    <property type="component" value="Unassembled WGS sequence"/>
</dbReference>
<comment type="similarity">
    <text evidence="2">Belongs to the polysaccharide synthase family.</text>
</comment>
<comment type="subcellular location">
    <subcellularLocation>
        <location evidence="1">Cell membrane</location>
        <topology evidence="1">Multi-pass membrane protein</topology>
    </subcellularLocation>
</comment>
<feature type="transmembrane region" description="Helical" evidence="7">
    <location>
        <begin position="386"/>
        <end position="408"/>
    </location>
</feature>
<organism evidence="8 9">
    <name type="scientific">Xylanibacter ruminicola</name>
    <name type="common">Prevotella ruminicola</name>
    <dbReference type="NCBI Taxonomy" id="839"/>
    <lineage>
        <taxon>Bacteria</taxon>
        <taxon>Pseudomonadati</taxon>
        <taxon>Bacteroidota</taxon>
        <taxon>Bacteroidia</taxon>
        <taxon>Bacteroidales</taxon>
        <taxon>Prevotellaceae</taxon>
        <taxon>Xylanibacter</taxon>
    </lineage>
</organism>
<sequence>MESLKEKTAKGLFWGGMNNGVQQLLGLIFGIILGRLLNPSDYGLIAMITIFSLIATALQNSGFSTALVNEKEPKDSDYNAVFWFNIFMGGVIYLTLFFSAPLIADYYDEPRLVALCRYAFIGLLFSCSGVAQAAYLYKNLRAQQLAKASITATILSSSVAAVMAWQGFSYWSLATQTNLFILISTLLRWHYSDWRPTLKVDFTFIRKAFPFSVKILISDVLTQVNNNVMNMLLGRYFSAHDTGNYNQAYQWNNKCTSLIQGMVKQVDQTVLVSVRDDRERQLAVLRKMVRFAAFISFPLLLGFGLVAKEFIVLAIGEKWLISAQYLQWICVCGAVLPISTLMADFLISKGKSGTFMGCTLALGLLQIVAMLTLYPYGIATMVKTYVVLNLVWLFVWFFFACSNTSYTLLQMLKDIMPFALAAAGVMLATGYITSYIGNLWLLLISRCILAALLYYAVMRLAGAQILKETTDFMMNKIKKR</sequence>
<evidence type="ECO:0000313" key="9">
    <source>
        <dbReference type="Proteomes" id="UP000182257"/>
    </source>
</evidence>
<evidence type="ECO:0000256" key="6">
    <source>
        <dbReference type="ARBA" id="ARBA00023136"/>
    </source>
</evidence>
<keyword evidence="4 7" id="KW-0812">Transmembrane</keyword>
<proteinExistence type="inferred from homology"/>
<keyword evidence="5 7" id="KW-1133">Transmembrane helix</keyword>
<dbReference type="InterPro" id="IPR050833">
    <property type="entry name" value="Poly_Biosynth_Transport"/>
</dbReference>
<evidence type="ECO:0000256" key="1">
    <source>
        <dbReference type="ARBA" id="ARBA00004651"/>
    </source>
</evidence>
<keyword evidence="3" id="KW-1003">Cell membrane</keyword>
<dbReference type="CDD" id="cd13127">
    <property type="entry name" value="MATE_tuaB_like"/>
    <property type="match status" value="1"/>
</dbReference>
<evidence type="ECO:0000256" key="4">
    <source>
        <dbReference type="ARBA" id="ARBA00022692"/>
    </source>
</evidence>
<evidence type="ECO:0000256" key="3">
    <source>
        <dbReference type="ARBA" id="ARBA00022475"/>
    </source>
</evidence>
<feature type="transmembrane region" description="Helical" evidence="7">
    <location>
        <begin position="12"/>
        <end position="36"/>
    </location>
</feature>
<evidence type="ECO:0000256" key="5">
    <source>
        <dbReference type="ARBA" id="ARBA00022989"/>
    </source>
</evidence>
<dbReference type="AlphaFoldDB" id="A0A1H3Y834"/>
<accession>A0A1H3Y834</accession>
<evidence type="ECO:0000256" key="7">
    <source>
        <dbReference type="SAM" id="Phobius"/>
    </source>
</evidence>
<dbReference type="Pfam" id="PF13440">
    <property type="entry name" value="Polysacc_synt_3"/>
    <property type="match status" value="1"/>
</dbReference>
<gene>
    <name evidence="8" type="ORF">SAMN05216462_0523</name>
</gene>
<feature type="transmembrane region" description="Helical" evidence="7">
    <location>
        <begin position="288"/>
        <end position="306"/>
    </location>
</feature>
<dbReference type="PANTHER" id="PTHR30250:SF10">
    <property type="entry name" value="LIPOPOLYSACCHARIDE BIOSYNTHESIS PROTEIN WZXC"/>
    <property type="match status" value="1"/>
</dbReference>
<reference evidence="8 9" key="1">
    <citation type="submission" date="2016-10" db="EMBL/GenBank/DDBJ databases">
        <authorList>
            <person name="de Groot N.N."/>
        </authorList>
    </citation>
    <scope>NUCLEOTIDE SEQUENCE [LARGE SCALE GENOMIC DNA]</scope>
    <source>
        <strain evidence="8 9">D31d</strain>
    </source>
</reference>
<dbReference type="PANTHER" id="PTHR30250">
    <property type="entry name" value="PST FAMILY PREDICTED COLANIC ACID TRANSPORTER"/>
    <property type="match status" value="1"/>
</dbReference>
<dbReference type="OrthoDB" id="9770347at2"/>